<dbReference type="SUPFAM" id="SSF50475">
    <property type="entry name" value="FMN-binding split barrel"/>
    <property type="match status" value="1"/>
</dbReference>
<dbReference type="STRING" id="1886670.PTI45_00829"/>
<evidence type="ECO:0000259" key="1">
    <source>
        <dbReference type="Pfam" id="PF01243"/>
    </source>
</evidence>
<organism evidence="2 3">
    <name type="scientific">Paenibacillus nuruki</name>
    <dbReference type="NCBI Taxonomy" id="1886670"/>
    <lineage>
        <taxon>Bacteria</taxon>
        <taxon>Bacillati</taxon>
        <taxon>Bacillota</taxon>
        <taxon>Bacilli</taxon>
        <taxon>Bacillales</taxon>
        <taxon>Paenibacillaceae</taxon>
        <taxon>Paenibacillus</taxon>
    </lineage>
</organism>
<dbReference type="Pfam" id="PF01243">
    <property type="entry name" value="PNPOx_N"/>
    <property type="match status" value="1"/>
</dbReference>
<evidence type="ECO:0000313" key="2">
    <source>
        <dbReference type="EMBL" id="ODP29851.1"/>
    </source>
</evidence>
<dbReference type="PANTHER" id="PTHR39336">
    <property type="entry name" value="PYRIDOXAMINE PHOSPHATE OXIDASE FAMILY PROTEIN (AFU_ORTHOLOGUE AFUA_6G11440)"/>
    <property type="match status" value="1"/>
</dbReference>
<dbReference type="Proteomes" id="UP000094578">
    <property type="component" value="Unassembled WGS sequence"/>
</dbReference>
<proteinExistence type="predicted"/>
<dbReference type="Gene3D" id="2.30.110.10">
    <property type="entry name" value="Electron Transport, Fmn-binding Protein, Chain A"/>
    <property type="match status" value="1"/>
</dbReference>
<feature type="domain" description="Pyridoxamine 5'-phosphate oxidase N-terminal" evidence="1">
    <location>
        <begin position="10"/>
        <end position="130"/>
    </location>
</feature>
<protein>
    <recommendedName>
        <fullName evidence="1">Pyridoxamine 5'-phosphate oxidase N-terminal domain-containing protein</fullName>
    </recommendedName>
</protein>
<dbReference type="EMBL" id="MDER01000028">
    <property type="protein sequence ID" value="ODP29851.1"/>
    <property type="molecule type" value="Genomic_DNA"/>
</dbReference>
<sequence length="187" mass="21098">MMAKAFDSISPEHANFIQAQKMFFVGSAGVDGHVNISPKGYDSFRMLSPNQVAYLDLTGSGNETSAHLQDNNRMTYMFIALEGKPQILRLYGDGQVILPDDPAWEQYASLFDLHPGYRQIIVSNIHRVQTSCGYSIPFYTYEGERNTLIDWAGNKGEEQLEQYRKQKNSTTIDGITTPIGKKFADMR</sequence>
<keyword evidence="3" id="KW-1185">Reference proteome</keyword>
<comment type="caution">
    <text evidence="2">The sequence shown here is derived from an EMBL/GenBank/DDBJ whole genome shotgun (WGS) entry which is preliminary data.</text>
</comment>
<gene>
    <name evidence="2" type="ORF">PTI45_00829</name>
</gene>
<dbReference type="PATRIC" id="fig|1886670.3.peg.850"/>
<name>A0A1E3L8D0_9BACL</name>
<evidence type="ECO:0000313" key="3">
    <source>
        <dbReference type="Proteomes" id="UP000094578"/>
    </source>
</evidence>
<dbReference type="AlphaFoldDB" id="A0A1E3L8D0"/>
<reference evidence="2 3" key="1">
    <citation type="submission" date="2016-08" db="EMBL/GenBank/DDBJ databases">
        <title>Genome sequencing of Paenibacillus sp. TI45-13ar, isolated from Korean traditional nuruk.</title>
        <authorList>
            <person name="Kim S.-J."/>
        </authorList>
    </citation>
    <scope>NUCLEOTIDE SEQUENCE [LARGE SCALE GENOMIC DNA]</scope>
    <source>
        <strain evidence="2 3">TI45-13ar</strain>
    </source>
</reference>
<accession>A0A1E3L8D0</accession>
<dbReference type="PANTHER" id="PTHR39336:SF1">
    <property type="entry name" value="PYRIDOXAMINE PHOSPHATE OXIDASE FAMILY PROTEIN (AFU_ORTHOLOGUE AFUA_6G11440)"/>
    <property type="match status" value="1"/>
</dbReference>
<dbReference type="InterPro" id="IPR012349">
    <property type="entry name" value="Split_barrel_FMN-bd"/>
</dbReference>
<dbReference type="InterPro" id="IPR011576">
    <property type="entry name" value="Pyridox_Oxase_N"/>
</dbReference>